<gene>
    <name evidence="1" type="ORF">RJ641_029405</name>
</gene>
<accession>A0AAN8VY64</accession>
<proteinExistence type="predicted"/>
<dbReference type="EMBL" id="JBAMMX010000005">
    <property type="protein sequence ID" value="KAK6939874.1"/>
    <property type="molecule type" value="Genomic_DNA"/>
</dbReference>
<keyword evidence="2" id="KW-1185">Reference proteome</keyword>
<dbReference type="PANTHER" id="PTHR38355:SF1">
    <property type="entry name" value="OS06G0149500 PROTEIN"/>
    <property type="match status" value="1"/>
</dbReference>
<dbReference type="GO" id="GO:0005739">
    <property type="term" value="C:mitochondrion"/>
    <property type="evidence" value="ECO:0007669"/>
    <property type="project" value="TreeGrafter"/>
</dbReference>
<comment type="caution">
    <text evidence="1">The sequence shown here is derived from an EMBL/GenBank/DDBJ whole genome shotgun (WGS) entry which is preliminary data.</text>
</comment>
<dbReference type="Proteomes" id="UP001370490">
    <property type="component" value="Unassembled WGS sequence"/>
</dbReference>
<dbReference type="AlphaFoldDB" id="A0AAN8VY64"/>
<sequence>MEMASRVVELANRAANNNTVVNVFLLGLFGALCARSVSQQRNIEALEVEKESLIKSNKAMKKTMWDWKQQLFAEATTDYAVVPLDPTNVKEETGTSPASRFVI</sequence>
<dbReference type="PANTHER" id="PTHR38355">
    <property type="entry name" value="OS06G0149500 PROTEIN"/>
    <property type="match status" value="1"/>
</dbReference>
<evidence type="ECO:0000313" key="2">
    <source>
        <dbReference type="Proteomes" id="UP001370490"/>
    </source>
</evidence>
<reference evidence="1 2" key="1">
    <citation type="submission" date="2023-12" db="EMBL/GenBank/DDBJ databases">
        <title>A high-quality genome assembly for Dillenia turbinata (Dilleniales).</title>
        <authorList>
            <person name="Chanderbali A."/>
        </authorList>
    </citation>
    <scope>NUCLEOTIDE SEQUENCE [LARGE SCALE GENOMIC DNA]</scope>
    <source>
        <strain evidence="1">LSX21</strain>
        <tissue evidence="1">Leaf</tissue>
    </source>
</reference>
<evidence type="ECO:0000313" key="1">
    <source>
        <dbReference type="EMBL" id="KAK6939874.1"/>
    </source>
</evidence>
<protein>
    <submittedName>
        <fullName evidence="1">Uncharacterized protein</fullName>
    </submittedName>
</protein>
<name>A0AAN8VY64_9MAGN</name>
<organism evidence="1 2">
    <name type="scientific">Dillenia turbinata</name>
    <dbReference type="NCBI Taxonomy" id="194707"/>
    <lineage>
        <taxon>Eukaryota</taxon>
        <taxon>Viridiplantae</taxon>
        <taxon>Streptophyta</taxon>
        <taxon>Embryophyta</taxon>
        <taxon>Tracheophyta</taxon>
        <taxon>Spermatophyta</taxon>
        <taxon>Magnoliopsida</taxon>
        <taxon>eudicotyledons</taxon>
        <taxon>Gunneridae</taxon>
        <taxon>Pentapetalae</taxon>
        <taxon>Dilleniales</taxon>
        <taxon>Dilleniaceae</taxon>
        <taxon>Dillenia</taxon>
    </lineage>
</organism>